<evidence type="ECO:0000256" key="8">
    <source>
        <dbReference type="ARBA" id="ARBA00029440"/>
    </source>
</evidence>
<keyword evidence="4" id="KW-0028">Amino-acid biosynthesis</keyword>
<keyword evidence="12" id="KW-1185">Reference proteome</keyword>
<keyword evidence="5" id="KW-0808">Transferase</keyword>
<dbReference type="EC" id="2.5.1.47" evidence="3"/>
<accession>A0A2T7UK03</accession>
<sequence>MIRRNLAEAIGNTPLIRLRRASEETGCEILGKAEFLNPGQSIKDRAALFIIRDAVARGDLKPGGTIVEGTAGNTGIGLALVGSSMGFRTVIVIPETQSQEKKDMLRLAGAELVEVPAVPYKDPNNYVKYSGRLAEELARTEPNGAIWANQFDNVANRQAHIEMTGPEIWSQTGGKIHGFTCAVGSGGTLAGVAMALQPRGVKVALADPEGAGLLKLYTGQENPGNSITEGIGQGRITANLEGFTPDMAYRIPDAEALPVVFDLLEHEGLCMGGSTGVNVAAAIRMAREMGPGHTIVTVLCDYGTRYQSKLFNPAFLREKNLPVPAWLDRAARGLPDMRAT</sequence>
<evidence type="ECO:0000256" key="9">
    <source>
        <dbReference type="ARBA" id="ARBA00047931"/>
    </source>
</evidence>
<dbReference type="GO" id="GO:0006535">
    <property type="term" value="P:cysteine biosynthetic process from serine"/>
    <property type="evidence" value="ECO:0007669"/>
    <property type="project" value="InterPro"/>
</dbReference>
<dbReference type="Pfam" id="PF00291">
    <property type="entry name" value="PALP"/>
    <property type="match status" value="1"/>
</dbReference>
<comment type="similarity">
    <text evidence="2">Belongs to the cysteine synthase/cystathionine beta-synthase family.</text>
</comment>
<dbReference type="CDD" id="cd01561">
    <property type="entry name" value="CBS_like"/>
    <property type="match status" value="1"/>
</dbReference>
<dbReference type="InterPro" id="IPR050214">
    <property type="entry name" value="Cys_Synth/Cystath_Beta-Synth"/>
</dbReference>
<dbReference type="PANTHER" id="PTHR10314">
    <property type="entry name" value="CYSTATHIONINE BETA-SYNTHASE"/>
    <property type="match status" value="1"/>
</dbReference>
<dbReference type="SUPFAM" id="SSF53686">
    <property type="entry name" value="Tryptophan synthase beta subunit-like PLP-dependent enzymes"/>
    <property type="match status" value="1"/>
</dbReference>
<dbReference type="FunFam" id="3.40.50.1100:FF:000011">
    <property type="entry name" value="Cysteine synthase (o-acetylserine)"/>
    <property type="match status" value="1"/>
</dbReference>
<evidence type="ECO:0000256" key="4">
    <source>
        <dbReference type="ARBA" id="ARBA00022605"/>
    </source>
</evidence>
<name>A0A2T7UK03_9RHOB</name>
<gene>
    <name evidence="11" type="ORF">DDE23_23550</name>
</gene>
<comment type="catalytic activity">
    <reaction evidence="9">
        <text>O-acetyl-L-serine + hydrogen sulfide = L-cysteine + acetate</text>
        <dbReference type="Rhea" id="RHEA:14829"/>
        <dbReference type="ChEBI" id="CHEBI:29919"/>
        <dbReference type="ChEBI" id="CHEBI:30089"/>
        <dbReference type="ChEBI" id="CHEBI:35235"/>
        <dbReference type="ChEBI" id="CHEBI:58340"/>
        <dbReference type="EC" id="2.5.1.47"/>
    </reaction>
</comment>
<evidence type="ECO:0000256" key="1">
    <source>
        <dbReference type="ARBA" id="ARBA00001933"/>
    </source>
</evidence>
<dbReference type="InterPro" id="IPR000634">
    <property type="entry name" value="Ser/Thr_deHydtase_PyrdxlP-BS"/>
</dbReference>
<dbReference type="Gene3D" id="3.40.50.1100">
    <property type="match status" value="2"/>
</dbReference>
<comment type="caution">
    <text evidence="11">The sequence shown here is derived from an EMBL/GenBank/DDBJ whole genome shotgun (WGS) entry which is preliminary data.</text>
</comment>
<evidence type="ECO:0000256" key="5">
    <source>
        <dbReference type="ARBA" id="ARBA00022679"/>
    </source>
</evidence>
<organism evidence="11 12">
    <name type="scientific">Pararhodobacter aggregans</name>
    <dbReference type="NCBI Taxonomy" id="404875"/>
    <lineage>
        <taxon>Bacteria</taxon>
        <taxon>Pseudomonadati</taxon>
        <taxon>Pseudomonadota</taxon>
        <taxon>Alphaproteobacteria</taxon>
        <taxon>Rhodobacterales</taxon>
        <taxon>Paracoccaceae</taxon>
        <taxon>Pararhodobacter</taxon>
    </lineage>
</organism>
<keyword evidence="7" id="KW-0809">Transit peptide</keyword>
<evidence type="ECO:0000259" key="10">
    <source>
        <dbReference type="Pfam" id="PF00291"/>
    </source>
</evidence>
<dbReference type="GO" id="GO:0004124">
    <property type="term" value="F:cysteine synthase activity"/>
    <property type="evidence" value="ECO:0007669"/>
    <property type="project" value="UniProtKB-EC"/>
</dbReference>
<evidence type="ECO:0000256" key="3">
    <source>
        <dbReference type="ARBA" id="ARBA00012681"/>
    </source>
</evidence>
<dbReference type="PROSITE" id="PS00901">
    <property type="entry name" value="CYS_SYNTHASE"/>
    <property type="match status" value="1"/>
</dbReference>
<dbReference type="FunFam" id="3.40.50.1100:FF:000049">
    <property type="entry name" value="Cysteine synthase, putative"/>
    <property type="match status" value="1"/>
</dbReference>
<dbReference type="PROSITE" id="PS00165">
    <property type="entry name" value="DEHYDRATASE_SER_THR"/>
    <property type="match status" value="1"/>
</dbReference>
<dbReference type="GO" id="GO:0030170">
    <property type="term" value="F:pyridoxal phosphate binding"/>
    <property type="evidence" value="ECO:0007669"/>
    <property type="project" value="InterPro"/>
</dbReference>
<dbReference type="NCBIfam" id="NF007989">
    <property type="entry name" value="PRK10717.1"/>
    <property type="match status" value="1"/>
</dbReference>
<protein>
    <recommendedName>
        <fullName evidence="3">cysteine synthase</fullName>
        <ecNumber evidence="3">2.5.1.47</ecNumber>
    </recommendedName>
</protein>
<comment type="cofactor">
    <cofactor evidence="1">
        <name>pyridoxal 5'-phosphate</name>
        <dbReference type="ChEBI" id="CHEBI:597326"/>
    </cofactor>
</comment>
<evidence type="ECO:0000313" key="12">
    <source>
        <dbReference type="Proteomes" id="UP000244810"/>
    </source>
</evidence>
<evidence type="ECO:0000256" key="7">
    <source>
        <dbReference type="ARBA" id="ARBA00022946"/>
    </source>
</evidence>
<keyword evidence="6" id="KW-0663">Pyridoxal phosphate</keyword>
<evidence type="ECO:0000256" key="2">
    <source>
        <dbReference type="ARBA" id="ARBA00007103"/>
    </source>
</evidence>
<reference evidence="11 12" key="1">
    <citation type="journal article" date="2011" name="Syst. Appl. Microbiol.">
        <title>Defluviimonas denitrificans gen. nov., sp. nov., and Pararhodobacter aggregans gen. nov., sp. nov., non-phototrophic Rhodobacteraceae from the biofilter of a marine aquaculture.</title>
        <authorList>
            <person name="Foesel B.U."/>
            <person name="Drake H.L."/>
            <person name="Schramm A."/>
        </authorList>
    </citation>
    <scope>NUCLEOTIDE SEQUENCE [LARGE SCALE GENOMIC DNA]</scope>
    <source>
        <strain evidence="11 12">D1-19</strain>
    </source>
</reference>
<dbReference type="AlphaFoldDB" id="A0A2T7UK03"/>
<proteinExistence type="inferred from homology"/>
<dbReference type="InterPro" id="IPR001926">
    <property type="entry name" value="TrpB-like_PALP"/>
</dbReference>
<comment type="pathway">
    <text evidence="8">Amino-acid biosynthesis.</text>
</comment>
<feature type="domain" description="Tryptophan synthase beta chain-like PALP" evidence="10">
    <location>
        <begin position="8"/>
        <end position="301"/>
    </location>
</feature>
<dbReference type="EMBL" id="QDDR01000019">
    <property type="protein sequence ID" value="PVE44989.1"/>
    <property type="molecule type" value="Genomic_DNA"/>
</dbReference>
<dbReference type="OrthoDB" id="9805733at2"/>
<evidence type="ECO:0000256" key="6">
    <source>
        <dbReference type="ARBA" id="ARBA00022898"/>
    </source>
</evidence>
<dbReference type="InterPro" id="IPR036052">
    <property type="entry name" value="TrpB-like_PALP_sf"/>
</dbReference>
<dbReference type="RefSeq" id="WP_107755011.1">
    <property type="nucleotide sequence ID" value="NZ_QBKF01000019.1"/>
</dbReference>
<dbReference type="InterPro" id="IPR001216">
    <property type="entry name" value="P-phosphate_BS"/>
</dbReference>
<evidence type="ECO:0000313" key="11">
    <source>
        <dbReference type="EMBL" id="PVE44989.1"/>
    </source>
</evidence>
<dbReference type="Proteomes" id="UP000244810">
    <property type="component" value="Unassembled WGS sequence"/>
</dbReference>